<dbReference type="EC" id="2.1.1.72" evidence="1"/>
<dbReference type="InterPro" id="IPR003356">
    <property type="entry name" value="DNA_methylase_A-5"/>
</dbReference>
<sequence>MAAGVNSAWLASALQEFGQACADKLSGPGDAEAAIRAPIEVLLAAVGKRLGLKVVPHDEVRDTERGVRPDYAISVNGAITGYVEVKRPGKSIDPGSFRGHDLNQWLRQRDLPNLIYTNGSDWRLWRDGELLATVTLEGGPLETAGNGLTTPGQEFEQLVTNFLRWSPAPITSVGALVRAIAPLTRLLRGEVLDQLYDERRRVAAGDEKWTQPFLGLASDWRSLLFPQADDGTFADGYAQTVTFALLLARSEGISLTDGSLHDVGTRMAEEHSLMGRALQLLTDNLAGDFRVTLDLLTRVISAVNWVRVRSGSRDTYLHLYENFLEIYDPDLRQRSGSYYTPREVVAEMVRLTESVLKTRLAENSGFSSDRVRTVDPAMGTGTYLHEVISRVADVEGQEALRDGPGAVKGAVQSAVQSLIQRLIGFELQMGPYAVAELRITDLLRKFGAEGSASGMRTYVTDTLDDPYVDVEQLGSGLGTIAASRKRANEVKADVPVTVVIGNPPYLDRDQSQGGWVRFGSEGKASRKRGRVLLDDFRANGNGLAEFRMNTAYVYFWRWACWKVFDAHESDNLGVVCFITPNSYTHGPAFKGMREYLRRKASEGWVINVTPEGIRPDAATRFFPGVGATLAIGIFVRDGSSSNDAPARIRYTEVYGRKEEKYEALAQLELDGGDWREARTGWQDPFTPAAGGAWDSWPALGDLFPWNTTGILANRTWIYSADQEVLAKRWNTITSEPDLEVKRELFKESRDANLVKVKKSLPGIRVESGQRPFREERGPLPVPVLVGFRSFDRQWIIPDHRLIHSASTALWASHSESQVFGIEQHSKSISSGPGIIFTALVPEANHFNNRGGRALPMLHPDGSLNAPPRLREKLSEELGLPIGEWDVAAYIAGVVSHRGFTSYFQDELTTPGVRVPVTRDAELWGKAVSLGKQVIWLHTYGARFWDENEGRPKGNVRFLAGDSRQPLSLEPVSQMPEAMIYDEERLILCLGEGRWGPVLPAVWNYDVGGVNVLWSWFNYRKRNPGGKKTSPLDFVHVESWPNEWTRDLVDLLTVLTRLVELEPEQESLLTRITGTGLYTASELAELGVRWPTVKKRDMSPRYEGSLIQDV</sequence>
<dbReference type="GO" id="GO:0032259">
    <property type="term" value="P:methylation"/>
    <property type="evidence" value="ECO:0007669"/>
    <property type="project" value="UniProtKB-KW"/>
</dbReference>
<evidence type="ECO:0000313" key="8">
    <source>
        <dbReference type="Proteomes" id="UP001518872"/>
    </source>
</evidence>
<dbReference type="InterPro" id="IPR050953">
    <property type="entry name" value="N4_N6_ade-DNA_methylase"/>
</dbReference>
<evidence type="ECO:0000256" key="4">
    <source>
        <dbReference type="ARBA" id="ARBA00047942"/>
    </source>
</evidence>
<evidence type="ECO:0000256" key="1">
    <source>
        <dbReference type="ARBA" id="ARBA00011900"/>
    </source>
</evidence>
<evidence type="ECO:0000259" key="6">
    <source>
        <dbReference type="Pfam" id="PF18135"/>
    </source>
</evidence>
<gene>
    <name evidence="7" type="ORF">JQX11_22725</name>
</gene>
<accession>A0ABS2IXT6</accession>
<dbReference type="EMBL" id="JAFEUC010000012">
    <property type="protein sequence ID" value="MBM7079142.1"/>
    <property type="molecule type" value="Genomic_DNA"/>
</dbReference>
<dbReference type="PANTHER" id="PTHR33841:SF1">
    <property type="entry name" value="DNA METHYLTRANSFERASE A"/>
    <property type="match status" value="1"/>
</dbReference>
<keyword evidence="2 7" id="KW-0489">Methyltransferase</keyword>
<dbReference type="Pfam" id="PF02384">
    <property type="entry name" value="N6_Mtase"/>
    <property type="match status" value="1"/>
</dbReference>
<feature type="domain" description="DNA methylase adenine-specific" evidence="5">
    <location>
        <begin position="312"/>
        <end position="505"/>
    </location>
</feature>
<proteinExistence type="predicted"/>
<keyword evidence="8" id="KW-1185">Reference proteome</keyword>
<organism evidence="7 8">
    <name type="scientific">Micromonospora humida</name>
    <dbReference type="NCBI Taxonomy" id="2809018"/>
    <lineage>
        <taxon>Bacteria</taxon>
        <taxon>Bacillati</taxon>
        <taxon>Actinomycetota</taxon>
        <taxon>Actinomycetes</taxon>
        <taxon>Micromonosporales</taxon>
        <taxon>Micromonosporaceae</taxon>
        <taxon>Micromonospora</taxon>
    </lineage>
</organism>
<evidence type="ECO:0000256" key="2">
    <source>
        <dbReference type="ARBA" id="ARBA00022603"/>
    </source>
</evidence>
<name>A0ABS2IXT6_9ACTN</name>
<dbReference type="Gene3D" id="3.40.50.150">
    <property type="entry name" value="Vaccinia Virus protein VP39"/>
    <property type="match status" value="1"/>
</dbReference>
<comment type="catalytic activity">
    <reaction evidence="4">
        <text>a 2'-deoxyadenosine in DNA + S-adenosyl-L-methionine = an N(6)-methyl-2'-deoxyadenosine in DNA + S-adenosyl-L-homocysteine + H(+)</text>
        <dbReference type="Rhea" id="RHEA:15197"/>
        <dbReference type="Rhea" id="RHEA-COMP:12418"/>
        <dbReference type="Rhea" id="RHEA-COMP:12419"/>
        <dbReference type="ChEBI" id="CHEBI:15378"/>
        <dbReference type="ChEBI" id="CHEBI:57856"/>
        <dbReference type="ChEBI" id="CHEBI:59789"/>
        <dbReference type="ChEBI" id="CHEBI:90615"/>
        <dbReference type="ChEBI" id="CHEBI:90616"/>
        <dbReference type="EC" id="2.1.1.72"/>
    </reaction>
</comment>
<dbReference type="Pfam" id="PF18135">
    <property type="entry name" value="Type_ISP_C"/>
    <property type="match status" value="1"/>
</dbReference>
<dbReference type="GO" id="GO:0008168">
    <property type="term" value="F:methyltransferase activity"/>
    <property type="evidence" value="ECO:0007669"/>
    <property type="project" value="UniProtKB-KW"/>
</dbReference>
<protein>
    <recommendedName>
        <fullName evidence="1">site-specific DNA-methyltransferase (adenine-specific)</fullName>
        <ecNumber evidence="1">2.1.1.72</ecNumber>
    </recommendedName>
</protein>
<dbReference type="PRINTS" id="PR00507">
    <property type="entry name" value="N12N6MTFRASE"/>
</dbReference>
<dbReference type="InterPro" id="IPR041635">
    <property type="entry name" value="Type_ISP_LLaBIII_C"/>
</dbReference>
<comment type="caution">
    <text evidence="7">The sequence shown here is derived from an EMBL/GenBank/DDBJ whole genome shotgun (WGS) entry which is preliminary data.</text>
</comment>
<dbReference type="Proteomes" id="UP001518872">
    <property type="component" value="Unassembled WGS sequence"/>
</dbReference>
<dbReference type="RefSeq" id="WP_204927009.1">
    <property type="nucleotide sequence ID" value="NZ_JAFEUC010000012.1"/>
</dbReference>
<evidence type="ECO:0000313" key="7">
    <source>
        <dbReference type="EMBL" id="MBM7079142.1"/>
    </source>
</evidence>
<dbReference type="InterPro" id="IPR029063">
    <property type="entry name" value="SAM-dependent_MTases_sf"/>
</dbReference>
<evidence type="ECO:0000259" key="5">
    <source>
        <dbReference type="Pfam" id="PF02384"/>
    </source>
</evidence>
<evidence type="ECO:0000256" key="3">
    <source>
        <dbReference type="ARBA" id="ARBA00022679"/>
    </source>
</evidence>
<feature type="domain" description="Type ISP restriction-modification enzyme LLaBIII C-terminal specificity" evidence="6">
    <location>
        <begin position="701"/>
        <end position="1050"/>
    </location>
</feature>
<dbReference type="PANTHER" id="PTHR33841">
    <property type="entry name" value="DNA METHYLTRANSFERASE YEEA-RELATED"/>
    <property type="match status" value="1"/>
</dbReference>
<dbReference type="SUPFAM" id="SSF53335">
    <property type="entry name" value="S-adenosyl-L-methionine-dependent methyltransferases"/>
    <property type="match status" value="1"/>
</dbReference>
<reference evidence="7 8" key="1">
    <citation type="submission" date="2021-02" db="EMBL/GenBank/DDBJ databases">
        <authorList>
            <person name="Ra J.-S."/>
        </authorList>
    </citation>
    <scope>NUCLEOTIDE SEQUENCE [LARGE SCALE GENOMIC DNA]</scope>
    <source>
        <strain evidence="7 8">MMS20-R1-14</strain>
    </source>
</reference>
<keyword evidence="3" id="KW-0808">Transferase</keyword>